<comment type="caution">
    <text evidence="1">The sequence shown here is derived from an EMBL/GenBank/DDBJ whole genome shotgun (WGS) entry which is preliminary data.</text>
</comment>
<proteinExistence type="predicted"/>
<dbReference type="AlphaFoldDB" id="A0AAV9X5C3"/>
<name>A0AAV9X5C3_9PEZI</name>
<reference evidence="1 2" key="1">
    <citation type="submission" date="2019-10" db="EMBL/GenBank/DDBJ databases">
        <authorList>
            <person name="Palmer J.M."/>
        </authorList>
    </citation>
    <scope>NUCLEOTIDE SEQUENCE [LARGE SCALE GENOMIC DNA]</scope>
    <source>
        <strain evidence="1 2">TWF694</strain>
    </source>
</reference>
<evidence type="ECO:0000313" key="1">
    <source>
        <dbReference type="EMBL" id="KAK6535438.1"/>
    </source>
</evidence>
<evidence type="ECO:0000313" key="2">
    <source>
        <dbReference type="Proteomes" id="UP001365542"/>
    </source>
</evidence>
<accession>A0AAV9X5C3</accession>
<dbReference type="EMBL" id="JAVHJO010000010">
    <property type="protein sequence ID" value="KAK6535438.1"/>
    <property type="molecule type" value="Genomic_DNA"/>
</dbReference>
<gene>
    <name evidence="1" type="ORF">TWF694_001898</name>
</gene>
<protein>
    <submittedName>
        <fullName evidence="1">Uncharacterized protein</fullName>
    </submittedName>
</protein>
<organism evidence="1 2">
    <name type="scientific">Orbilia ellipsospora</name>
    <dbReference type="NCBI Taxonomy" id="2528407"/>
    <lineage>
        <taxon>Eukaryota</taxon>
        <taxon>Fungi</taxon>
        <taxon>Dikarya</taxon>
        <taxon>Ascomycota</taxon>
        <taxon>Pezizomycotina</taxon>
        <taxon>Orbiliomycetes</taxon>
        <taxon>Orbiliales</taxon>
        <taxon>Orbiliaceae</taxon>
        <taxon>Orbilia</taxon>
    </lineage>
</organism>
<keyword evidence="2" id="KW-1185">Reference proteome</keyword>
<sequence length="476" mass="54699">MASQAQARFEQKLQNLQDHLGNVLYEPERAYKRIVAVSIRFKSKSGPGLHERSCQALKTTMKRYVRFPNAFIFIDIIVEGDNPLVLKHPSGLDATILVREEIENQVFHQLFEQLSDHDPKLLICQIIGRGATLTDPQDDQMIPKTLKHQFFAICSEEPQPVFVNYKHLFEDVLIDPKASQFENKHHCRLMQATDVVLLLDCHYRGNPFETKPARNRTVEIICGKSNAHLFTNRFCKAFQNIVRLGYIGAEPSAVYEMMAYGKSSPPNFHRVIGSAPIILPMMPQDKRVVSDKVLKYLEEDFDSYETSQIFFPMELSYFGVSTDLLITAFRDWVGVLKTLFETKLSFIIRDKTYATHEIEIERRDKAIGKRLHTIVILVPFRYKTRFLELDGSCNITVKQIDQEARSERVRLCHRLGGATTYMEVQLGDWLDGLEAKLRKENEETAAGKMELIEGIGYEAFRDIGKPMPPRKLHGTT</sequence>
<dbReference type="Proteomes" id="UP001365542">
    <property type="component" value="Unassembled WGS sequence"/>
</dbReference>